<evidence type="ECO:0000256" key="1">
    <source>
        <dbReference type="SAM" id="MobiDB-lite"/>
    </source>
</evidence>
<dbReference type="InParanoid" id="A0A672SEQ2"/>
<evidence type="ECO:0000313" key="2">
    <source>
        <dbReference type="Ensembl" id="ENSSGRP00000099924.1"/>
    </source>
</evidence>
<gene>
    <name evidence="2" type="primary">si:ch211-166e11.5</name>
</gene>
<feature type="region of interest" description="Disordered" evidence="1">
    <location>
        <begin position="22"/>
        <end position="58"/>
    </location>
</feature>
<dbReference type="PANTHER" id="PTHR31025">
    <property type="entry name" value="SI:CH211-196P9.1-RELATED"/>
    <property type="match status" value="1"/>
</dbReference>
<dbReference type="Ensembl" id="ENSSGRT00000106283.1">
    <property type="protein sequence ID" value="ENSSGRP00000099924.1"/>
    <property type="gene ID" value="ENSSGRG00000049782.1"/>
</dbReference>
<evidence type="ECO:0000313" key="3">
    <source>
        <dbReference type="Proteomes" id="UP000472262"/>
    </source>
</evidence>
<dbReference type="OMA" id="INTRRDC"/>
<accession>A0A672SEQ2</accession>
<protein>
    <submittedName>
        <fullName evidence="2">Uncharacterized LOC107554747</fullName>
    </submittedName>
</protein>
<dbReference type="AlphaFoldDB" id="A0A672SEQ2"/>
<reference evidence="2" key="1">
    <citation type="submission" date="2025-08" db="UniProtKB">
        <authorList>
            <consortium name="Ensembl"/>
        </authorList>
    </citation>
    <scope>IDENTIFICATION</scope>
</reference>
<name>A0A672SEQ2_SINGR</name>
<dbReference type="Proteomes" id="UP000472262">
    <property type="component" value="Unassembled WGS sequence"/>
</dbReference>
<reference evidence="2" key="2">
    <citation type="submission" date="2025-09" db="UniProtKB">
        <authorList>
            <consortium name="Ensembl"/>
        </authorList>
    </citation>
    <scope>IDENTIFICATION</scope>
</reference>
<keyword evidence="3" id="KW-1185">Reference proteome</keyword>
<dbReference type="PANTHER" id="PTHR31025:SF31">
    <property type="entry name" value="SI:CH211-166E11.5"/>
    <property type="match status" value="1"/>
</dbReference>
<sequence>MGNYRAKLRGLGCPELDVNSLKKKRAHEKAPAKNIKKPRKAEVNFLPPHPQGETEESLENERVELLNELKRGMNYQIISEKMAKTFSIRRQEIVSQATPINDLKYRWPALFDAAQVNLFSSNSLQFVLDYIQFSTLTNCALFLQINEEFRRITTVDLEATFMAKLDQYSPKMMSLVFSRGRSSKMSIQRIKNMLLEDYSLESRREAAIRSLVVYLRENEEDLFKEHSDGGDIANEVMKIIITRGSTISEPASARIVIEGTEVQQHLDVARACALLMGLIYALNLSYPKELKNTFEAFQKIFLELDDMKTCPKVMSLKNKLLY</sequence>
<organism evidence="2 3">
    <name type="scientific">Sinocyclocheilus grahami</name>
    <name type="common">Dianchi golden-line fish</name>
    <name type="synonym">Barbus grahami</name>
    <dbReference type="NCBI Taxonomy" id="75366"/>
    <lineage>
        <taxon>Eukaryota</taxon>
        <taxon>Metazoa</taxon>
        <taxon>Chordata</taxon>
        <taxon>Craniata</taxon>
        <taxon>Vertebrata</taxon>
        <taxon>Euteleostomi</taxon>
        <taxon>Actinopterygii</taxon>
        <taxon>Neopterygii</taxon>
        <taxon>Teleostei</taxon>
        <taxon>Ostariophysi</taxon>
        <taxon>Cypriniformes</taxon>
        <taxon>Cyprinidae</taxon>
        <taxon>Cyprininae</taxon>
        <taxon>Sinocyclocheilus</taxon>
    </lineage>
</organism>
<proteinExistence type="predicted"/>